<dbReference type="Proteomes" id="UP000559256">
    <property type="component" value="Unassembled WGS sequence"/>
</dbReference>
<keyword evidence="2" id="KW-1133">Transmembrane helix</keyword>
<dbReference type="EMBL" id="JAACJM010000160">
    <property type="protein sequence ID" value="KAF5341595.1"/>
    <property type="molecule type" value="Genomic_DNA"/>
</dbReference>
<feature type="region of interest" description="Disordered" evidence="1">
    <location>
        <begin position="139"/>
        <end position="192"/>
    </location>
</feature>
<keyword evidence="4" id="KW-1185">Reference proteome</keyword>
<organism evidence="3 4">
    <name type="scientific">Tetrapyrgos nigripes</name>
    <dbReference type="NCBI Taxonomy" id="182062"/>
    <lineage>
        <taxon>Eukaryota</taxon>
        <taxon>Fungi</taxon>
        <taxon>Dikarya</taxon>
        <taxon>Basidiomycota</taxon>
        <taxon>Agaricomycotina</taxon>
        <taxon>Agaricomycetes</taxon>
        <taxon>Agaricomycetidae</taxon>
        <taxon>Agaricales</taxon>
        <taxon>Marasmiineae</taxon>
        <taxon>Marasmiaceae</taxon>
        <taxon>Tetrapyrgos</taxon>
    </lineage>
</organism>
<dbReference type="OrthoDB" id="3062232at2759"/>
<evidence type="ECO:0000256" key="1">
    <source>
        <dbReference type="SAM" id="MobiDB-lite"/>
    </source>
</evidence>
<keyword evidence="2" id="KW-0472">Membrane</keyword>
<reference evidence="3 4" key="1">
    <citation type="journal article" date="2020" name="ISME J.">
        <title>Uncovering the hidden diversity of litter-decomposition mechanisms in mushroom-forming fungi.</title>
        <authorList>
            <person name="Floudas D."/>
            <person name="Bentzer J."/>
            <person name="Ahren D."/>
            <person name="Johansson T."/>
            <person name="Persson P."/>
            <person name="Tunlid A."/>
        </authorList>
    </citation>
    <scope>NUCLEOTIDE SEQUENCE [LARGE SCALE GENOMIC DNA]</scope>
    <source>
        <strain evidence="3 4">CBS 291.85</strain>
    </source>
</reference>
<gene>
    <name evidence="3" type="ORF">D9758_014060</name>
</gene>
<feature type="region of interest" description="Disordered" evidence="1">
    <location>
        <begin position="524"/>
        <end position="567"/>
    </location>
</feature>
<keyword evidence="2" id="KW-0812">Transmembrane</keyword>
<feature type="transmembrane region" description="Helical" evidence="2">
    <location>
        <begin position="6"/>
        <end position="23"/>
    </location>
</feature>
<protein>
    <submittedName>
        <fullName evidence="3">Uncharacterized protein</fullName>
    </submittedName>
</protein>
<proteinExistence type="predicted"/>
<sequence>MASFWHNIYTFFTYIYTLIFGSLSTRKPRRQATLTPYPIDLECGSNPNNSSHIMTGSILKNEPLMASPSPMTPVPPPSPHDHTFALNTFRYNPAKTPSGHPPSTHAVPSSPIVASRAPVFPSLHNQHQNAEALLYSRDFGSSHRKPPSTASAAPSGHSSPSTPKTNRSLSSYSGGSVSTSSRCRNRHRKQSPLIWDKDMSIIAASVSISSINSRGSSLGPGRRGSQQPQPPNPHLHSHRQRTSPVSPLSYLKHDPSISYKRNAARISTSSKRHLQTKIQLHEATSQEDPVSVVRKVFGDVQLDEEKQGAARVRARIKRDTDKSFGGMDVLTEEDEDEEQDEGEEQGQYQSQSRSASLALSIPDSRPFSACSTPSTLGPITPRTPHAALGPHSHSSLPINANGHNNAFRLHPSLALGDPGFITDVDAEADDEYGGFDTDGYYGFETDIDMDMDGGSTRSGCGSVSGRESMSVSASASASACGSVSVNGYGDGLETEADTGTETEVDVDADAVTVDSQPSVYSFVTDRTVQLSGQRAPEVAGEGEGEEEEEGEGDGDGGEEGSLPPSCTAATFRSAHLPYLEEEEDVDVTPQPSVANGLDAVVNPGTGTGIDVHAHHSEASDLSTSILCSATPVNDSAIGDANVDRSTMRNLRGRRMTVDAGAGVGMGTGSSPSILCSATPVNDSAIAIGDVNVDRSMMRNMRGRGMTVGVGVGMGTGMGMGRMGTRRMGRVGMGSVSVSIADAGAGAGAVTGQRQSQRQNNSNYTSDHNHNHSRNHSHNSNSSSNYNHSRNFSHHSNPTSTSASYKHTYKPSCSSALSVTSMSVSERDVERAVSVVQPKPGEPGVRLVDKSYEVCISGEDETNSTEGEGEDGDAPRPVSVPEEEFELVDAGGHTCTTPKKHKHKHLHGGLDEQRWDLDKQLQGLDEQLRFEVEVESGHGHKRELDVVVEEGEDEEYKHQHQQEVERMVREDEKEEKDETVGPLPSASASALLEQFDDLCLGVSLTNLTNARDSLWIGCGAAKARRRITGSGV</sequence>
<feature type="compositionally biased region" description="Low complexity" evidence="1">
    <location>
        <begin position="212"/>
        <end position="227"/>
    </location>
</feature>
<feature type="region of interest" description="Disordered" evidence="1">
    <location>
        <begin position="323"/>
        <end position="394"/>
    </location>
</feature>
<feature type="compositionally biased region" description="Low complexity" evidence="1">
    <location>
        <begin position="345"/>
        <end position="360"/>
    </location>
</feature>
<feature type="compositionally biased region" description="Low complexity" evidence="1">
    <location>
        <begin position="746"/>
        <end position="762"/>
    </location>
</feature>
<feature type="compositionally biased region" description="Low complexity" evidence="1">
    <location>
        <begin position="777"/>
        <end position="796"/>
    </location>
</feature>
<comment type="caution">
    <text evidence="3">The sequence shown here is derived from an EMBL/GenBank/DDBJ whole genome shotgun (WGS) entry which is preliminary data.</text>
</comment>
<feature type="compositionally biased region" description="Acidic residues" evidence="1">
    <location>
        <begin position="540"/>
        <end position="558"/>
    </location>
</feature>
<name>A0A8H5CH17_9AGAR</name>
<feature type="region of interest" description="Disordered" evidence="1">
    <location>
        <begin position="951"/>
        <end position="983"/>
    </location>
</feature>
<feature type="region of interest" description="Disordered" evidence="1">
    <location>
        <begin position="212"/>
        <end position="256"/>
    </location>
</feature>
<dbReference type="AlphaFoldDB" id="A0A8H5CH17"/>
<evidence type="ECO:0000313" key="3">
    <source>
        <dbReference type="EMBL" id="KAF5341595.1"/>
    </source>
</evidence>
<feature type="region of interest" description="Disordered" evidence="1">
    <location>
        <begin position="90"/>
        <end position="110"/>
    </location>
</feature>
<feature type="compositionally biased region" description="Acidic residues" evidence="1">
    <location>
        <begin position="330"/>
        <end position="344"/>
    </location>
</feature>
<evidence type="ECO:0000313" key="4">
    <source>
        <dbReference type="Proteomes" id="UP000559256"/>
    </source>
</evidence>
<feature type="compositionally biased region" description="Basic and acidic residues" evidence="1">
    <location>
        <begin position="954"/>
        <end position="978"/>
    </location>
</feature>
<evidence type="ECO:0000256" key="2">
    <source>
        <dbReference type="SAM" id="Phobius"/>
    </source>
</evidence>
<accession>A0A8H5CH17</accession>
<feature type="region of interest" description="Disordered" evidence="1">
    <location>
        <begin position="746"/>
        <end position="808"/>
    </location>
</feature>
<feature type="compositionally biased region" description="Low complexity" evidence="1">
    <location>
        <begin position="147"/>
        <end position="181"/>
    </location>
</feature>